<protein>
    <submittedName>
        <fullName evidence="1">Uncharacterized protein</fullName>
    </submittedName>
</protein>
<dbReference type="AlphaFoldDB" id="A0A2P2Q6V7"/>
<sequence>MEYFQLMLRALQLVDRHGLLQQSELHFSFL</sequence>
<evidence type="ECO:0000313" key="1">
    <source>
        <dbReference type="EMBL" id="MBX62718.1"/>
    </source>
</evidence>
<reference evidence="1" key="1">
    <citation type="submission" date="2018-02" db="EMBL/GenBank/DDBJ databases">
        <title>Rhizophora mucronata_Transcriptome.</title>
        <authorList>
            <person name="Meera S.P."/>
            <person name="Sreeshan A."/>
            <person name="Augustine A."/>
        </authorList>
    </citation>
    <scope>NUCLEOTIDE SEQUENCE</scope>
    <source>
        <tissue evidence="1">Leaf</tissue>
    </source>
</reference>
<dbReference type="EMBL" id="GGEC01082234">
    <property type="protein sequence ID" value="MBX62718.1"/>
    <property type="molecule type" value="Transcribed_RNA"/>
</dbReference>
<proteinExistence type="predicted"/>
<accession>A0A2P2Q6V7</accession>
<name>A0A2P2Q6V7_RHIMU</name>
<organism evidence="1">
    <name type="scientific">Rhizophora mucronata</name>
    <name type="common">Asiatic mangrove</name>
    <dbReference type="NCBI Taxonomy" id="61149"/>
    <lineage>
        <taxon>Eukaryota</taxon>
        <taxon>Viridiplantae</taxon>
        <taxon>Streptophyta</taxon>
        <taxon>Embryophyta</taxon>
        <taxon>Tracheophyta</taxon>
        <taxon>Spermatophyta</taxon>
        <taxon>Magnoliopsida</taxon>
        <taxon>eudicotyledons</taxon>
        <taxon>Gunneridae</taxon>
        <taxon>Pentapetalae</taxon>
        <taxon>rosids</taxon>
        <taxon>fabids</taxon>
        <taxon>Malpighiales</taxon>
        <taxon>Rhizophoraceae</taxon>
        <taxon>Rhizophora</taxon>
    </lineage>
</organism>